<feature type="non-terminal residue" evidence="1">
    <location>
        <position position="1"/>
    </location>
</feature>
<proteinExistence type="predicted"/>
<gene>
    <name evidence="1" type="ORF">H4R21_005967</name>
</gene>
<comment type="caution">
    <text evidence="1">The sequence shown here is derived from an EMBL/GenBank/DDBJ whole genome shotgun (WGS) entry which is preliminary data.</text>
</comment>
<feature type="non-terminal residue" evidence="1">
    <location>
        <position position="494"/>
    </location>
</feature>
<organism evidence="1 2">
    <name type="scientific">Coemansia helicoidea</name>
    <dbReference type="NCBI Taxonomy" id="1286919"/>
    <lineage>
        <taxon>Eukaryota</taxon>
        <taxon>Fungi</taxon>
        <taxon>Fungi incertae sedis</taxon>
        <taxon>Zoopagomycota</taxon>
        <taxon>Kickxellomycotina</taxon>
        <taxon>Kickxellomycetes</taxon>
        <taxon>Kickxellales</taxon>
        <taxon>Kickxellaceae</taxon>
        <taxon>Coemansia</taxon>
    </lineage>
</organism>
<keyword evidence="2" id="KW-1185">Reference proteome</keyword>
<name>A0ACC1KQN1_9FUNG</name>
<sequence>ICNFDGPVAYPAALKDNDWVGKLEEARALATNAQGSGPELRFDGRVVLVTGAGAGLGRAYALMFARLGAKVVVNDVGSVEQDGRKVRAADVVVGEIQRAGGAAAANYDSVEDGERVVETALKAFGRIDVVVNNAGILRDKAFNNATPQDWDLVYRVHLRGTYKVSHAAWPHFVKQKSGAIINTNSAVGIFGNFGQTNYAAAKAGIQGLSNSLAIEGARYGIRVNTIAPNAGTAMTATIMPAEIVEMLKPEYVAPLVGYLAHEATPHTGKLFQVGSCWVSEIRRQRSGGVAFPLSRALTPEAVAARWADATNFDDGRAHHVASARQSSMELLENASSAGGAAEADADAEEGALNLAKAYAAKVGPKAFDYTRRDVVAYALGIGATRRDLPLIYEGDDRFQTFPTFAVIPEFHMPMDLMALLPPFNPMMLLHGEHFVEVYRPIPTEGRLQSTMQVVDIQDKGKGLTATMRTTLADADGNAVAISEATTFIRGIGGF</sequence>
<accession>A0ACC1KQN1</accession>
<evidence type="ECO:0000313" key="1">
    <source>
        <dbReference type="EMBL" id="KAJ2793257.1"/>
    </source>
</evidence>
<reference evidence="1" key="1">
    <citation type="submission" date="2022-07" db="EMBL/GenBank/DDBJ databases">
        <title>Phylogenomic reconstructions and comparative analyses of Kickxellomycotina fungi.</title>
        <authorList>
            <person name="Reynolds N.K."/>
            <person name="Stajich J.E."/>
            <person name="Barry K."/>
            <person name="Grigoriev I.V."/>
            <person name="Crous P."/>
            <person name="Smith M.E."/>
        </authorList>
    </citation>
    <scope>NUCLEOTIDE SEQUENCE</scope>
    <source>
        <strain evidence="1">BCRC 34780</strain>
    </source>
</reference>
<protein>
    <submittedName>
        <fullName evidence="1">Uncharacterized protein</fullName>
    </submittedName>
</protein>
<dbReference type="EMBL" id="JANBUN010002945">
    <property type="protein sequence ID" value="KAJ2793257.1"/>
    <property type="molecule type" value="Genomic_DNA"/>
</dbReference>
<dbReference type="Proteomes" id="UP001140087">
    <property type="component" value="Unassembled WGS sequence"/>
</dbReference>
<evidence type="ECO:0000313" key="2">
    <source>
        <dbReference type="Proteomes" id="UP001140087"/>
    </source>
</evidence>